<organism evidence="1 2">
    <name type="scientific">Paenibacillus mesotrionivorans</name>
    <dbReference type="NCBI Taxonomy" id="3160968"/>
    <lineage>
        <taxon>Bacteria</taxon>
        <taxon>Bacillati</taxon>
        <taxon>Bacillota</taxon>
        <taxon>Bacilli</taxon>
        <taxon>Bacillales</taxon>
        <taxon>Paenibacillaceae</taxon>
        <taxon>Paenibacillus</taxon>
    </lineage>
</organism>
<keyword evidence="1" id="KW-0378">Hydrolase</keyword>
<reference evidence="1" key="1">
    <citation type="submission" date="2024-12" db="EMBL/GenBank/DDBJ databases">
        <authorList>
            <person name="Wu N."/>
        </authorList>
    </citation>
    <scope>NUCLEOTIDE SEQUENCE</scope>
    <source>
        <strain evidence="1">P15</strain>
    </source>
</reference>
<gene>
    <name evidence="1" type="ORF">ACI1P1_00445</name>
</gene>
<accession>A0ACC7NRU5</accession>
<evidence type="ECO:0000313" key="1">
    <source>
        <dbReference type="EMBL" id="MFM9326754.1"/>
    </source>
</evidence>
<dbReference type="Proteomes" id="UP001631969">
    <property type="component" value="Unassembled WGS sequence"/>
</dbReference>
<protein>
    <submittedName>
        <fullName evidence="1">HAD family hydrolase</fullName>
        <ecNumber evidence="1">3.1.3.-</ecNumber>
    </submittedName>
</protein>
<evidence type="ECO:0000313" key="2">
    <source>
        <dbReference type="Proteomes" id="UP001631969"/>
    </source>
</evidence>
<proteinExistence type="predicted"/>
<dbReference type="EMBL" id="JBJURJ010000001">
    <property type="protein sequence ID" value="MFM9326754.1"/>
    <property type="molecule type" value="Genomic_DNA"/>
</dbReference>
<name>A0ACC7NRU5_9BACL</name>
<keyword evidence="2" id="KW-1185">Reference proteome</keyword>
<sequence length="266" mass="29888">MALKAVLFDLDDTLLWDDRSVNEAFHATCMAAAEKYPAIQASELEASVRQEARALYESYETFPFTKMIGINPFEAFWAHFSEGEHEMFRKLEQQSPAYRIEAWTKGLFGIGIDDPALGKDLAERFPVERRKRPLVYEETFRLLDGLKGRVKLLLLTNGAPDLQREKIAGIANLESYFDHIVISGVFGEGKPAESIFRHAAELLGIEPTEGLMVGDKLTTDILGSGRVGMPNVWINRHGITRTDEIVPTHEVADLEELIVLIDSLLK</sequence>
<dbReference type="EC" id="3.1.3.-" evidence="1"/>
<comment type="caution">
    <text evidence="1">The sequence shown here is derived from an EMBL/GenBank/DDBJ whole genome shotgun (WGS) entry which is preliminary data.</text>
</comment>